<reference evidence="5" key="1">
    <citation type="journal article" date="2019" name="Int. J. Syst. Evol. Microbiol.">
        <title>The Global Catalogue of Microorganisms (GCM) 10K type strain sequencing project: providing services to taxonomists for standard genome sequencing and annotation.</title>
        <authorList>
            <consortium name="The Broad Institute Genomics Platform"/>
            <consortium name="The Broad Institute Genome Sequencing Center for Infectious Disease"/>
            <person name="Wu L."/>
            <person name="Ma J."/>
        </authorList>
    </citation>
    <scope>NUCLEOTIDE SEQUENCE [LARGE SCALE GENOMIC DNA]</scope>
    <source>
        <strain evidence="5">GH52</strain>
    </source>
</reference>
<proteinExistence type="inferred from homology"/>
<comment type="caution">
    <text evidence="4">The sequence shown here is derived from an EMBL/GenBank/DDBJ whole genome shotgun (WGS) entry which is preliminary data.</text>
</comment>
<evidence type="ECO:0000313" key="4">
    <source>
        <dbReference type="EMBL" id="MFD2117886.1"/>
    </source>
</evidence>
<keyword evidence="5" id="KW-1185">Reference proteome</keyword>
<evidence type="ECO:0000256" key="2">
    <source>
        <dbReference type="ARBA" id="ARBA00023239"/>
    </source>
</evidence>
<evidence type="ECO:0000256" key="1">
    <source>
        <dbReference type="ARBA" id="ARBA00007592"/>
    </source>
</evidence>
<dbReference type="Proteomes" id="UP001597362">
    <property type="component" value="Unassembled WGS sequence"/>
</dbReference>
<evidence type="ECO:0000256" key="3">
    <source>
        <dbReference type="PIRNR" id="PIRNR001365"/>
    </source>
</evidence>
<dbReference type="EMBL" id="JBHUHO010000047">
    <property type="protein sequence ID" value="MFD2117886.1"/>
    <property type="molecule type" value="Genomic_DNA"/>
</dbReference>
<name>A0ABW4YQ62_9BACL</name>
<gene>
    <name evidence="4" type="ORF">ACFSJH_19310</name>
</gene>
<dbReference type="PANTHER" id="PTHR12128">
    <property type="entry name" value="DIHYDRODIPICOLINATE SYNTHASE"/>
    <property type="match status" value="1"/>
</dbReference>
<sequence length="295" mass="32061">MFTGMSAFPLTPMNETGVDEVAFIRLLKRITSAKVNSIAVLGSTGSYVYLSREERFRITQLAVEHSEGIPIVIGISALRTRDVLYLADDAQKLGAHGVLLSPVSYQPLTDMEVYSLYDMVASSLSVPLCVYDNPTTTHFQFSDELHGKIAALQQVRSIKIPGVPKEIDAAKERVKQLRAYLPSDVTIGVSGDPYGAVGLNAGCDAWYSVLGGLYPEICMKIARAALAGQSELADNLSNRLAPLWQMFLKYGSLRVIATIAEMLGLTDTPNLPLPLQSLNGAARLELETMLPILDN</sequence>
<dbReference type="CDD" id="cd00408">
    <property type="entry name" value="DHDPS-like"/>
    <property type="match status" value="1"/>
</dbReference>
<organism evidence="4 5">
    <name type="scientific">Paenibacillus yanchengensis</name>
    <dbReference type="NCBI Taxonomy" id="2035833"/>
    <lineage>
        <taxon>Bacteria</taxon>
        <taxon>Bacillati</taxon>
        <taxon>Bacillota</taxon>
        <taxon>Bacilli</taxon>
        <taxon>Bacillales</taxon>
        <taxon>Paenibacillaceae</taxon>
        <taxon>Paenibacillus</taxon>
    </lineage>
</organism>
<evidence type="ECO:0000313" key="5">
    <source>
        <dbReference type="Proteomes" id="UP001597362"/>
    </source>
</evidence>
<dbReference type="PANTHER" id="PTHR12128:SF66">
    <property type="entry name" value="4-HYDROXY-2-OXOGLUTARATE ALDOLASE, MITOCHONDRIAL"/>
    <property type="match status" value="1"/>
</dbReference>
<dbReference type="Gene3D" id="3.20.20.70">
    <property type="entry name" value="Aldolase class I"/>
    <property type="match status" value="1"/>
</dbReference>
<dbReference type="PRINTS" id="PR00146">
    <property type="entry name" value="DHPICSNTHASE"/>
</dbReference>
<comment type="similarity">
    <text evidence="1 3">Belongs to the DapA family.</text>
</comment>
<keyword evidence="2 3" id="KW-0456">Lyase</keyword>
<dbReference type="SMART" id="SM01130">
    <property type="entry name" value="DHDPS"/>
    <property type="match status" value="1"/>
</dbReference>
<dbReference type="SUPFAM" id="SSF51569">
    <property type="entry name" value="Aldolase"/>
    <property type="match status" value="1"/>
</dbReference>
<dbReference type="InterPro" id="IPR013785">
    <property type="entry name" value="Aldolase_TIM"/>
</dbReference>
<protein>
    <submittedName>
        <fullName evidence="4">Dihydrodipicolinate synthase family protein</fullName>
    </submittedName>
</protein>
<dbReference type="PIRSF" id="PIRSF001365">
    <property type="entry name" value="DHDPS"/>
    <property type="match status" value="1"/>
</dbReference>
<dbReference type="RefSeq" id="WP_377775308.1">
    <property type="nucleotide sequence ID" value="NZ_JBHUHO010000047.1"/>
</dbReference>
<accession>A0ABW4YQ62</accession>
<dbReference type="InterPro" id="IPR002220">
    <property type="entry name" value="DapA-like"/>
</dbReference>
<dbReference type="Pfam" id="PF00701">
    <property type="entry name" value="DHDPS"/>
    <property type="match status" value="1"/>
</dbReference>